<evidence type="ECO:0000313" key="1">
    <source>
        <dbReference type="EMBL" id="BCK76641.1"/>
    </source>
</evidence>
<organism evidence="1 2">
    <name type="scientific">Acetobacter aceti NBRC 14818</name>
    <dbReference type="NCBI Taxonomy" id="887700"/>
    <lineage>
        <taxon>Bacteria</taxon>
        <taxon>Pseudomonadati</taxon>
        <taxon>Pseudomonadota</taxon>
        <taxon>Alphaproteobacteria</taxon>
        <taxon>Acetobacterales</taxon>
        <taxon>Acetobacteraceae</taxon>
        <taxon>Acetobacter</taxon>
        <taxon>Acetobacter subgen. Acetobacter</taxon>
    </lineage>
</organism>
<dbReference type="Proteomes" id="UP000516424">
    <property type="component" value="Chromosome"/>
</dbReference>
<gene>
    <name evidence="1" type="ORF">EMQ_2247</name>
</gene>
<reference evidence="1 2" key="1">
    <citation type="journal article" date="2011" name="Microbiology">
        <title>Transcriptome response to different carbon sources in Acetobacter aceti.</title>
        <authorList>
            <person name="Sakurai K."/>
            <person name="Arai H."/>
            <person name="Ishii M."/>
            <person name="Igarashi Y."/>
        </authorList>
    </citation>
    <scope>NUCLEOTIDE SEQUENCE [LARGE SCALE GENOMIC DNA]</scope>
    <source>
        <strain evidence="1 2">NBRC 14818</strain>
    </source>
</reference>
<proteinExistence type="predicted"/>
<protein>
    <submittedName>
        <fullName evidence="1">Uncharacterized protein</fullName>
    </submittedName>
</protein>
<dbReference type="AlphaFoldDB" id="A0AB33IFJ6"/>
<name>A0AB33IFJ6_ACEAC</name>
<dbReference type="EMBL" id="AP023410">
    <property type="protein sequence ID" value="BCK76641.1"/>
    <property type="molecule type" value="Genomic_DNA"/>
</dbReference>
<accession>A0AB33IFJ6</accession>
<sequence length="67" mass="7491">MRDAVAPEPGEAKPLFGQIGHIERPWCAAPSVLWETSQPVVFRDRVVGCRERSFAVARETRSCPPLE</sequence>
<evidence type="ECO:0000313" key="2">
    <source>
        <dbReference type="Proteomes" id="UP000516424"/>
    </source>
</evidence>
<keyword evidence="2" id="KW-1185">Reference proteome</keyword>